<dbReference type="OrthoDB" id="4781at2759"/>
<dbReference type="Gene3D" id="2.60.40.2140">
    <property type="entry name" value="Beta-1,3-glucan-recognition protein, N-terminal domain"/>
    <property type="match status" value="1"/>
</dbReference>
<feature type="region of interest" description="Disordered" evidence="1">
    <location>
        <begin position="1"/>
        <end position="33"/>
    </location>
</feature>
<evidence type="ECO:0000259" key="2">
    <source>
        <dbReference type="PROSITE" id="PS51969"/>
    </source>
</evidence>
<dbReference type="Pfam" id="PF15886">
    <property type="entry name" value="CBM39"/>
    <property type="match status" value="1"/>
</dbReference>
<name>A0A834MDT8_RHYFE</name>
<accession>A0A834MDT8</accession>
<sequence length="320" mass="36644">MDAAKKKNNYKRQEKQSSDEETSDDDPLLESTDEDDNEIKMMTLFLRIPVFYKTFSQKEKPIPKLSLRMIVIEYVYIDKTQLYEVPKPKIEVHPKGFTVAIPDEEGISLFAFHGNINKPMADLEAGQFSKDILRKKNHEWVFNETRTKLKEGDVIYYWLFVIKDGLGYRYDDGQYSVTDIITTTTSASVEKSDGKPASPPSLQADLCCELYENSTRLQKDMFAQIVSLAQIHKILFALVEKNPDLATLLIISGHNSHPHPADVFVNDIIQHKLHLPHIKVESADRGFDNVIAFKMKTLNDKLKVILASDKLRGTPNELIW</sequence>
<keyword evidence="4" id="KW-1185">Reference proteome</keyword>
<dbReference type="InterPro" id="IPR031756">
    <property type="entry name" value="BGBP_N"/>
</dbReference>
<dbReference type="GO" id="GO:0030246">
    <property type="term" value="F:carbohydrate binding"/>
    <property type="evidence" value="ECO:0007669"/>
    <property type="project" value="InterPro"/>
</dbReference>
<feature type="compositionally biased region" description="Basic residues" evidence="1">
    <location>
        <begin position="1"/>
        <end position="10"/>
    </location>
</feature>
<protein>
    <recommendedName>
        <fullName evidence="2">CBM39 domain-containing protein</fullName>
    </recommendedName>
</protein>
<evidence type="ECO:0000313" key="4">
    <source>
        <dbReference type="Proteomes" id="UP000625711"/>
    </source>
</evidence>
<dbReference type="InterPro" id="IPR043030">
    <property type="entry name" value="BGBP_N_sf"/>
</dbReference>
<proteinExistence type="predicted"/>
<feature type="compositionally biased region" description="Acidic residues" evidence="1">
    <location>
        <begin position="19"/>
        <end position="33"/>
    </location>
</feature>
<feature type="domain" description="CBM39" evidence="2">
    <location>
        <begin position="83"/>
        <end position="182"/>
    </location>
</feature>
<dbReference type="Proteomes" id="UP000625711">
    <property type="component" value="Unassembled WGS sequence"/>
</dbReference>
<comment type="caution">
    <text evidence="3">The sequence shown here is derived from an EMBL/GenBank/DDBJ whole genome shotgun (WGS) entry which is preliminary data.</text>
</comment>
<gene>
    <name evidence="3" type="ORF">GWI33_008934</name>
</gene>
<dbReference type="EMBL" id="JAACXV010000409">
    <property type="protein sequence ID" value="KAF7278011.1"/>
    <property type="molecule type" value="Genomic_DNA"/>
</dbReference>
<dbReference type="PROSITE" id="PS51969">
    <property type="entry name" value="CBM39"/>
    <property type="match status" value="1"/>
</dbReference>
<evidence type="ECO:0000256" key="1">
    <source>
        <dbReference type="SAM" id="MobiDB-lite"/>
    </source>
</evidence>
<evidence type="ECO:0000313" key="3">
    <source>
        <dbReference type="EMBL" id="KAF7278011.1"/>
    </source>
</evidence>
<dbReference type="AlphaFoldDB" id="A0A834MDT8"/>
<organism evidence="3 4">
    <name type="scientific">Rhynchophorus ferrugineus</name>
    <name type="common">Red palm weevil</name>
    <name type="synonym">Curculio ferrugineus</name>
    <dbReference type="NCBI Taxonomy" id="354439"/>
    <lineage>
        <taxon>Eukaryota</taxon>
        <taxon>Metazoa</taxon>
        <taxon>Ecdysozoa</taxon>
        <taxon>Arthropoda</taxon>
        <taxon>Hexapoda</taxon>
        <taxon>Insecta</taxon>
        <taxon>Pterygota</taxon>
        <taxon>Neoptera</taxon>
        <taxon>Endopterygota</taxon>
        <taxon>Coleoptera</taxon>
        <taxon>Polyphaga</taxon>
        <taxon>Cucujiformia</taxon>
        <taxon>Curculionidae</taxon>
        <taxon>Dryophthorinae</taxon>
        <taxon>Rhynchophorus</taxon>
    </lineage>
</organism>
<reference evidence="3" key="1">
    <citation type="submission" date="2020-08" db="EMBL/GenBank/DDBJ databases">
        <title>Genome sequencing and assembly of the red palm weevil Rhynchophorus ferrugineus.</title>
        <authorList>
            <person name="Dias G.B."/>
            <person name="Bergman C.M."/>
            <person name="Manee M."/>
        </authorList>
    </citation>
    <scope>NUCLEOTIDE SEQUENCE</scope>
    <source>
        <strain evidence="3">AA-2017</strain>
        <tissue evidence="3">Whole larva</tissue>
    </source>
</reference>